<evidence type="ECO:0000256" key="2">
    <source>
        <dbReference type="ARBA" id="ARBA00022722"/>
    </source>
</evidence>
<dbReference type="OrthoDB" id="6706702at2"/>
<dbReference type="PATRIC" id="fig|1122146.4.peg.678"/>
<comment type="caution">
    <text evidence="5">The sequence shown here is derived from an EMBL/GenBank/DDBJ whole genome shotgun (WGS) entry which is preliminary data.</text>
</comment>
<dbReference type="eggNOG" id="ENOG5032Y88">
    <property type="taxonomic scope" value="Bacteria"/>
</dbReference>
<feature type="domain" description="VRR-NUC" evidence="4">
    <location>
        <begin position="1"/>
        <end position="81"/>
    </location>
</feature>
<dbReference type="Proteomes" id="UP000051500">
    <property type="component" value="Unassembled WGS sequence"/>
</dbReference>
<evidence type="ECO:0000313" key="5">
    <source>
        <dbReference type="EMBL" id="KRN88693.1"/>
    </source>
</evidence>
<dbReference type="Pfam" id="PF08774">
    <property type="entry name" value="VRR_NUC"/>
    <property type="match status" value="1"/>
</dbReference>
<dbReference type="STRING" id="1122146.IV53_GL000659"/>
<dbReference type="AlphaFoldDB" id="A0A0R2KML2"/>
<dbReference type="SMART" id="SM00990">
    <property type="entry name" value="VRR_NUC"/>
    <property type="match status" value="1"/>
</dbReference>
<protein>
    <recommendedName>
        <fullName evidence="4">VRR-NUC domain-containing protein</fullName>
    </recommendedName>
</protein>
<dbReference type="GO" id="GO:0003676">
    <property type="term" value="F:nucleic acid binding"/>
    <property type="evidence" value="ECO:0007669"/>
    <property type="project" value="InterPro"/>
</dbReference>
<dbReference type="GO" id="GO:0016788">
    <property type="term" value="F:hydrolase activity, acting on ester bonds"/>
    <property type="evidence" value="ECO:0007669"/>
    <property type="project" value="InterPro"/>
</dbReference>
<dbReference type="RefSeq" id="WP_035463605.1">
    <property type="nucleotide sequence ID" value="NZ_JQBZ01000025.1"/>
</dbReference>
<dbReference type="Gene3D" id="3.40.1350.10">
    <property type="match status" value="1"/>
</dbReference>
<organism evidence="5 6">
    <name type="scientific">Ligilactobacillus ceti DSM 22408</name>
    <dbReference type="NCBI Taxonomy" id="1122146"/>
    <lineage>
        <taxon>Bacteria</taxon>
        <taxon>Bacillati</taxon>
        <taxon>Bacillota</taxon>
        <taxon>Bacilli</taxon>
        <taxon>Lactobacillales</taxon>
        <taxon>Lactobacillaceae</taxon>
        <taxon>Ligilactobacillus</taxon>
    </lineage>
</organism>
<keyword evidence="2" id="KW-0540">Nuclease</keyword>
<comment type="cofactor">
    <cofactor evidence="1">
        <name>Mg(2+)</name>
        <dbReference type="ChEBI" id="CHEBI:18420"/>
    </cofactor>
</comment>
<keyword evidence="6" id="KW-1185">Reference proteome</keyword>
<evidence type="ECO:0000256" key="1">
    <source>
        <dbReference type="ARBA" id="ARBA00001946"/>
    </source>
</evidence>
<evidence type="ECO:0000313" key="6">
    <source>
        <dbReference type="Proteomes" id="UP000051500"/>
    </source>
</evidence>
<gene>
    <name evidence="5" type="ORF">IV53_GL000659</name>
</gene>
<reference evidence="5 6" key="1">
    <citation type="journal article" date="2015" name="Genome Announc.">
        <title>Expanding the biotechnology potential of lactobacilli through comparative genomics of 213 strains and associated genera.</title>
        <authorList>
            <person name="Sun Z."/>
            <person name="Harris H.M."/>
            <person name="McCann A."/>
            <person name="Guo C."/>
            <person name="Argimon S."/>
            <person name="Zhang W."/>
            <person name="Yang X."/>
            <person name="Jeffery I.B."/>
            <person name="Cooney J.C."/>
            <person name="Kagawa T.F."/>
            <person name="Liu W."/>
            <person name="Song Y."/>
            <person name="Salvetti E."/>
            <person name="Wrobel A."/>
            <person name="Rasinkangas P."/>
            <person name="Parkhill J."/>
            <person name="Rea M.C."/>
            <person name="O'Sullivan O."/>
            <person name="Ritari J."/>
            <person name="Douillard F.P."/>
            <person name="Paul Ross R."/>
            <person name="Yang R."/>
            <person name="Briner A.E."/>
            <person name="Felis G.E."/>
            <person name="de Vos W.M."/>
            <person name="Barrangou R."/>
            <person name="Klaenhammer T.R."/>
            <person name="Caufield P.W."/>
            <person name="Cui Y."/>
            <person name="Zhang H."/>
            <person name="O'Toole P.W."/>
        </authorList>
    </citation>
    <scope>NUCLEOTIDE SEQUENCE [LARGE SCALE GENOMIC DNA]</scope>
    <source>
        <strain evidence="5 6">DSM 22408</strain>
    </source>
</reference>
<dbReference type="GO" id="GO:0004518">
    <property type="term" value="F:nuclease activity"/>
    <property type="evidence" value="ECO:0007669"/>
    <property type="project" value="UniProtKB-KW"/>
</dbReference>
<evidence type="ECO:0000256" key="3">
    <source>
        <dbReference type="ARBA" id="ARBA00022801"/>
    </source>
</evidence>
<evidence type="ECO:0000259" key="4">
    <source>
        <dbReference type="SMART" id="SM00990"/>
    </source>
</evidence>
<accession>A0A0R2KML2</accession>
<dbReference type="EMBL" id="JQBZ01000025">
    <property type="protein sequence ID" value="KRN88693.1"/>
    <property type="molecule type" value="Genomic_DNA"/>
</dbReference>
<keyword evidence="3" id="KW-0378">Hydrolase</keyword>
<proteinExistence type="predicted"/>
<name>A0A0R2KML2_9LACO</name>
<dbReference type="InterPro" id="IPR014883">
    <property type="entry name" value="VRR_NUC"/>
</dbReference>
<dbReference type="InterPro" id="IPR011856">
    <property type="entry name" value="tRNA_endonuc-like_dom_sf"/>
</dbReference>
<sequence length="98" mass="10976">MIEKQIENYLVKKVRNAGGVAFKFVSPGNAGVPDRLVLLPKGIVAFVEVKSKGKKLRGIQEAKKRQIEKLGFKVYVVDEKEKVDELMNSFVLLSELNS</sequence>